<feature type="transmembrane region" description="Helical" evidence="1">
    <location>
        <begin position="115"/>
        <end position="136"/>
    </location>
</feature>
<feature type="transmembrane region" description="Helical" evidence="1">
    <location>
        <begin position="213"/>
        <end position="236"/>
    </location>
</feature>
<name>A0A0S4WQ07_RALSL</name>
<feature type="transmembrane region" description="Helical" evidence="1">
    <location>
        <begin position="85"/>
        <end position="103"/>
    </location>
</feature>
<protein>
    <recommendedName>
        <fullName evidence="3">Transmembrane protein</fullName>
    </recommendedName>
</protein>
<sequence length="255" mass="28264">MALSDLISFKGLITVSAILSVTIKYLHITLNVNRNNVNVNGNNNNVTVVYNDALASTQRNFSLLWNLLAVALFVTYPFFGEAYNFLLEALACVGVPIALFALISHCMKYGVPRRIWQLFYVAGAAVVCLLALGAAPFLDYTASQAAPIYANVVATIDLFSKGVNLFSILPFFTKYVGYPLISAMGFSFFFLSVVYLVFAFIKERDFNDSLRFSISQVGMGAMGYILACNVFVALFLQDFGYIKRVIVSPFWLFLS</sequence>
<feature type="transmembrane region" description="Helical" evidence="1">
    <location>
        <begin position="176"/>
        <end position="201"/>
    </location>
</feature>
<feature type="transmembrane region" description="Helical" evidence="1">
    <location>
        <begin position="148"/>
        <end position="169"/>
    </location>
</feature>
<evidence type="ECO:0008006" key="3">
    <source>
        <dbReference type="Google" id="ProtNLM"/>
    </source>
</evidence>
<dbReference type="EMBL" id="LN899820">
    <property type="protein sequence ID" value="CUV53690.1"/>
    <property type="molecule type" value="Genomic_DNA"/>
</dbReference>
<evidence type="ECO:0000256" key="1">
    <source>
        <dbReference type="SAM" id="Phobius"/>
    </source>
</evidence>
<proteinExistence type="predicted"/>
<organism evidence="2">
    <name type="scientific">Ralstonia solanacearum</name>
    <name type="common">Pseudomonas solanacearum</name>
    <dbReference type="NCBI Taxonomy" id="305"/>
    <lineage>
        <taxon>Bacteria</taxon>
        <taxon>Pseudomonadati</taxon>
        <taxon>Pseudomonadota</taxon>
        <taxon>Betaproteobacteria</taxon>
        <taxon>Burkholderiales</taxon>
        <taxon>Burkholderiaceae</taxon>
        <taxon>Ralstonia</taxon>
        <taxon>Ralstonia solanacearum species complex</taxon>
    </lineage>
</organism>
<keyword evidence="1" id="KW-1133">Transmembrane helix</keyword>
<keyword evidence="1" id="KW-0812">Transmembrane</keyword>
<evidence type="ECO:0000313" key="2">
    <source>
        <dbReference type="EMBL" id="CUV53690.1"/>
    </source>
</evidence>
<feature type="transmembrane region" description="Helical" evidence="1">
    <location>
        <begin position="6"/>
        <end position="26"/>
    </location>
</feature>
<feature type="transmembrane region" description="Helical" evidence="1">
    <location>
        <begin position="63"/>
        <end position="79"/>
    </location>
</feature>
<gene>
    <name evidence="2" type="ORF">RUN215_v1_180013</name>
</gene>
<accession>A0A0S4WQ07</accession>
<dbReference type="AlphaFoldDB" id="A0A0S4WQ07"/>
<reference evidence="2" key="1">
    <citation type="submission" date="2015-10" db="EMBL/GenBank/DDBJ databases">
        <authorList>
            <person name="Gilbert D.G."/>
        </authorList>
    </citation>
    <scope>NUCLEOTIDE SEQUENCE</scope>
    <source>
        <strain evidence="2">Phyl III-seqv23</strain>
    </source>
</reference>
<keyword evidence="1" id="KW-0472">Membrane</keyword>